<feature type="transmembrane region" description="Helical" evidence="1">
    <location>
        <begin position="66"/>
        <end position="89"/>
    </location>
</feature>
<organism evidence="2 3">
    <name type="scientific">Marine Group III euryarchaeote CG-Epi1</name>
    <dbReference type="NCBI Taxonomy" id="1888995"/>
    <lineage>
        <taxon>Archaea</taxon>
        <taxon>Methanobacteriati</taxon>
        <taxon>Thermoplasmatota</taxon>
        <taxon>Thermoplasmata</taxon>
        <taxon>Candidatus Thermoprofundales</taxon>
    </lineage>
</organism>
<evidence type="ECO:0008006" key="4">
    <source>
        <dbReference type="Google" id="ProtNLM"/>
    </source>
</evidence>
<proteinExistence type="predicted"/>
<feature type="transmembrane region" description="Helical" evidence="1">
    <location>
        <begin position="6"/>
        <end position="30"/>
    </location>
</feature>
<dbReference type="Proteomes" id="UP000183080">
    <property type="component" value="Unassembled WGS sequence"/>
</dbReference>
<protein>
    <recommendedName>
        <fullName evidence="4">Major facilitator superfamily (MFS) profile domain-containing protein</fullName>
    </recommendedName>
</protein>
<feature type="transmembrane region" description="Helical" evidence="1">
    <location>
        <begin position="37"/>
        <end position="54"/>
    </location>
</feature>
<name>A0A1J5TIT4_9ARCH</name>
<reference evidence="2 3" key="1">
    <citation type="submission" date="2016-08" db="EMBL/GenBank/DDBJ databases">
        <title>New Insights into Marine Group III Euryarchaeota, from dark to light.</title>
        <authorList>
            <person name="Haro-Moreno J.M."/>
            <person name="Rodriguez-Valera F."/>
            <person name="Lopez-Garcia P."/>
            <person name="Moreira D."/>
            <person name="Martin-Cuadrado A.B."/>
        </authorList>
    </citation>
    <scope>NUCLEOTIDE SEQUENCE [LARGE SCALE GENOMIC DNA]</scope>
    <source>
        <strain evidence="2">CG-Epi1</strain>
    </source>
</reference>
<keyword evidence="1" id="KW-1133">Transmembrane helix</keyword>
<evidence type="ECO:0000313" key="3">
    <source>
        <dbReference type="Proteomes" id="UP000183080"/>
    </source>
</evidence>
<evidence type="ECO:0000313" key="2">
    <source>
        <dbReference type="EMBL" id="OIR20897.1"/>
    </source>
</evidence>
<keyword evidence="1" id="KW-0812">Transmembrane</keyword>
<comment type="caution">
    <text evidence="2">The sequence shown here is derived from an EMBL/GenBank/DDBJ whole genome shotgun (WGS) entry which is preliminary data.</text>
</comment>
<keyword evidence="1" id="KW-0472">Membrane</keyword>
<dbReference type="EMBL" id="MIZA01000006">
    <property type="protein sequence ID" value="OIR20897.1"/>
    <property type="molecule type" value="Genomic_DNA"/>
</dbReference>
<accession>A0A1J5TIT4</accession>
<dbReference type="AlphaFoldDB" id="A0A1J5TIT4"/>
<sequence>MAETSEIAISMLIVGSALSMLLMGLLISYYGSSKTRNVGILFLALGIALMYYVTSMAYDSVVFMNSILAFVGGMLGGIIGIVIFLVAIIKS</sequence>
<evidence type="ECO:0000256" key="1">
    <source>
        <dbReference type="SAM" id="Phobius"/>
    </source>
</evidence>
<dbReference type="STRING" id="1888995.BD935_04290"/>
<gene>
    <name evidence="2" type="ORF">BD935_04290</name>
</gene>